<dbReference type="PROSITE" id="PS52016">
    <property type="entry name" value="TONB_DEPENDENT_REC_3"/>
    <property type="match status" value="1"/>
</dbReference>
<gene>
    <name evidence="15" type="ORF">J2W94_003401</name>
</gene>
<evidence type="ECO:0000259" key="13">
    <source>
        <dbReference type="Pfam" id="PF00593"/>
    </source>
</evidence>
<dbReference type="Gene3D" id="2.40.170.20">
    <property type="entry name" value="TonB-dependent receptor, beta-barrel domain"/>
    <property type="match status" value="1"/>
</dbReference>
<dbReference type="EMBL" id="JAVDTT010000005">
    <property type="protein sequence ID" value="MDR6843094.1"/>
    <property type="molecule type" value="Genomic_DNA"/>
</dbReference>
<keyword evidence="16" id="KW-1185">Reference proteome</keyword>
<evidence type="ECO:0000256" key="9">
    <source>
        <dbReference type="PROSITE-ProRule" id="PRU01360"/>
    </source>
</evidence>
<reference evidence="15 16" key="1">
    <citation type="submission" date="2023-07" db="EMBL/GenBank/DDBJ databases">
        <title>Sorghum-associated microbial communities from plants grown in Nebraska, USA.</title>
        <authorList>
            <person name="Schachtman D."/>
        </authorList>
    </citation>
    <scope>NUCLEOTIDE SEQUENCE [LARGE SCALE GENOMIC DNA]</scope>
    <source>
        <strain evidence="15 16">BE107</strain>
    </source>
</reference>
<feature type="signal peptide" evidence="12">
    <location>
        <begin position="1"/>
        <end position="24"/>
    </location>
</feature>
<dbReference type="InterPro" id="IPR012910">
    <property type="entry name" value="Plug_dom"/>
</dbReference>
<evidence type="ECO:0000256" key="12">
    <source>
        <dbReference type="SAM" id="SignalP"/>
    </source>
</evidence>
<dbReference type="InterPro" id="IPR000531">
    <property type="entry name" value="Beta-barrel_TonB"/>
</dbReference>
<keyword evidence="8 9" id="KW-0998">Cell outer membrane</keyword>
<dbReference type="Proteomes" id="UP001254759">
    <property type="component" value="Unassembled WGS sequence"/>
</dbReference>
<comment type="caution">
    <text evidence="15">The sequence shown here is derived from an EMBL/GenBank/DDBJ whole genome shotgun (WGS) entry which is preliminary data.</text>
</comment>
<comment type="similarity">
    <text evidence="9 11">Belongs to the TonB-dependent receptor family.</text>
</comment>
<evidence type="ECO:0000256" key="4">
    <source>
        <dbReference type="ARBA" id="ARBA00022692"/>
    </source>
</evidence>
<keyword evidence="2 9" id="KW-0813">Transport</keyword>
<protein>
    <submittedName>
        <fullName evidence="15">Iron complex outermembrane receptor protein</fullName>
    </submittedName>
</protein>
<comment type="subcellular location">
    <subcellularLocation>
        <location evidence="1 9">Cell outer membrane</location>
        <topology evidence="1 9">Multi-pass membrane protein</topology>
    </subcellularLocation>
</comment>
<evidence type="ECO:0000256" key="1">
    <source>
        <dbReference type="ARBA" id="ARBA00004571"/>
    </source>
</evidence>
<evidence type="ECO:0000256" key="6">
    <source>
        <dbReference type="ARBA" id="ARBA00023077"/>
    </source>
</evidence>
<dbReference type="RefSeq" id="WP_310095947.1">
    <property type="nucleotide sequence ID" value="NZ_JAVDTT010000005.1"/>
</dbReference>
<evidence type="ECO:0000256" key="8">
    <source>
        <dbReference type="ARBA" id="ARBA00023237"/>
    </source>
</evidence>
<feature type="domain" description="TonB-dependent receptor plug" evidence="14">
    <location>
        <begin position="50"/>
        <end position="170"/>
    </location>
</feature>
<keyword evidence="7 9" id="KW-0472">Membrane</keyword>
<keyword evidence="5 12" id="KW-0732">Signal</keyword>
<feature type="chain" id="PRO_5045056189" evidence="12">
    <location>
        <begin position="25"/>
        <end position="810"/>
    </location>
</feature>
<accession>A0ABU1RY69</accession>
<evidence type="ECO:0000256" key="10">
    <source>
        <dbReference type="PROSITE-ProRule" id="PRU10143"/>
    </source>
</evidence>
<dbReference type="Pfam" id="PF07715">
    <property type="entry name" value="Plug"/>
    <property type="match status" value="1"/>
</dbReference>
<evidence type="ECO:0000313" key="16">
    <source>
        <dbReference type="Proteomes" id="UP001254759"/>
    </source>
</evidence>
<organism evidence="15 16">
    <name type="scientific">Pseudoxanthomonas sacheonensis</name>
    <dbReference type="NCBI Taxonomy" id="443615"/>
    <lineage>
        <taxon>Bacteria</taxon>
        <taxon>Pseudomonadati</taxon>
        <taxon>Pseudomonadota</taxon>
        <taxon>Gammaproteobacteria</taxon>
        <taxon>Lysobacterales</taxon>
        <taxon>Lysobacteraceae</taxon>
        <taxon>Pseudoxanthomonas</taxon>
    </lineage>
</organism>
<dbReference type="InterPro" id="IPR039426">
    <property type="entry name" value="TonB-dep_rcpt-like"/>
</dbReference>
<dbReference type="PROSITE" id="PS00430">
    <property type="entry name" value="TONB_DEPENDENT_REC_1"/>
    <property type="match status" value="1"/>
</dbReference>
<dbReference type="Gene3D" id="2.170.130.10">
    <property type="entry name" value="TonB-dependent receptor, plug domain"/>
    <property type="match status" value="1"/>
</dbReference>
<evidence type="ECO:0000259" key="14">
    <source>
        <dbReference type="Pfam" id="PF07715"/>
    </source>
</evidence>
<evidence type="ECO:0000256" key="11">
    <source>
        <dbReference type="RuleBase" id="RU003357"/>
    </source>
</evidence>
<name>A0ABU1RY69_9GAMM</name>
<keyword evidence="15" id="KW-0675">Receptor</keyword>
<keyword evidence="6 10" id="KW-0798">TonB box</keyword>
<dbReference type="InterPro" id="IPR010916">
    <property type="entry name" value="TonB_box_CS"/>
</dbReference>
<dbReference type="CDD" id="cd01347">
    <property type="entry name" value="ligand_gated_channel"/>
    <property type="match status" value="1"/>
</dbReference>
<evidence type="ECO:0000256" key="5">
    <source>
        <dbReference type="ARBA" id="ARBA00022729"/>
    </source>
</evidence>
<keyword evidence="3 9" id="KW-1134">Transmembrane beta strand</keyword>
<dbReference type="PANTHER" id="PTHR47234:SF3">
    <property type="entry name" value="SECRETIN_TONB SHORT N-TERMINAL DOMAIN-CONTAINING PROTEIN"/>
    <property type="match status" value="1"/>
</dbReference>
<dbReference type="Pfam" id="PF00593">
    <property type="entry name" value="TonB_dep_Rec_b-barrel"/>
    <property type="match status" value="1"/>
</dbReference>
<evidence type="ECO:0000256" key="2">
    <source>
        <dbReference type="ARBA" id="ARBA00022448"/>
    </source>
</evidence>
<keyword evidence="4 9" id="KW-0812">Transmembrane</keyword>
<proteinExistence type="inferred from homology"/>
<dbReference type="InterPro" id="IPR037066">
    <property type="entry name" value="Plug_dom_sf"/>
</dbReference>
<dbReference type="PANTHER" id="PTHR47234">
    <property type="match status" value="1"/>
</dbReference>
<dbReference type="InterPro" id="IPR036942">
    <property type="entry name" value="Beta-barrel_TonB_sf"/>
</dbReference>
<evidence type="ECO:0000256" key="3">
    <source>
        <dbReference type="ARBA" id="ARBA00022452"/>
    </source>
</evidence>
<feature type="short sequence motif" description="TonB box" evidence="10">
    <location>
        <begin position="36"/>
        <end position="42"/>
    </location>
</feature>
<evidence type="ECO:0000313" key="15">
    <source>
        <dbReference type="EMBL" id="MDR6843094.1"/>
    </source>
</evidence>
<sequence length="810" mass="86885">MTHRKPSPLAAAIFLALVASPVLAQETPEEAKTLDTLIVTGTRVADRTVAESQAPIDIITSEALQATGTTELATALSRAVPSLNFPRPAISDGSDAVRPAQLRGLSPDQVLVLVNGKRYHSTALINLNGTQGRGSSPADLNSIPVSAIERVEVLRDGASAQYGSDAIAGVINIVLKGSGEGGSIDATFGKYSAGDGEQWNLGGDVGFKLGENGAIHFAVQGGHQDQTDRARPYTLSPGVTVWPVTAPPMGKVVQRQGDPEVDSGAFSYNGEYSPTDYLTFYSHGIVSKREALSNGFFRTAADARNIPSVYPDGFLPGIFNVSKDVTWVGGFKTSTAGGTNIDISYNYGQNHLTFDVRNSLNRSLGTTITPVQTEFYAGALEVTQNVLNLDFNKQLDWGLAYPVTASWGAEWRGEKFNESPGEVASYINGGVVAPGAAAPVPGSQVFAGFKPSNAGQFDRHSYSFYAGLEADITDKFSAGIAGRHEDYSDFGTTTSGKLSARYAFTDKVALRGTVSTGFRAPSLQQQYFQSTATNFIGGNPFEIFTFRVNDPAAIALGAEPLKAEESTNYSLGLVLQPVDGLYITVDAYRIEIDDRVVLSENLTSAAVRNYLNSPAVGLTGVGGGRYFTNAIDTTTDGIDVVGTYNWKLDNSSLDLLLGYNYNKTKVTRIAENPASLTLIDPTALRFGRVELNRFTDGSPRDKILLGGTWNVSNWAFNAFATRYGEFSVLFGNDPAVTARDEYYDAQWVLDLSATYKLANWNFTLGGDNVLDSYPDEVLFANSTNGQIVYSASSPNGFNGAYMYAKIGYKW</sequence>
<feature type="domain" description="TonB-dependent receptor-like beta-barrel" evidence="13">
    <location>
        <begin position="315"/>
        <end position="769"/>
    </location>
</feature>
<dbReference type="SUPFAM" id="SSF56935">
    <property type="entry name" value="Porins"/>
    <property type="match status" value="1"/>
</dbReference>
<evidence type="ECO:0000256" key="7">
    <source>
        <dbReference type="ARBA" id="ARBA00023136"/>
    </source>
</evidence>